<evidence type="ECO:0000256" key="1">
    <source>
        <dbReference type="ARBA" id="ARBA00004541"/>
    </source>
</evidence>
<dbReference type="GO" id="GO:0031410">
    <property type="term" value="C:cytoplasmic vesicle"/>
    <property type="evidence" value="ECO:0007669"/>
    <property type="project" value="UniProtKB-SubCell"/>
</dbReference>
<evidence type="ECO:0000256" key="2">
    <source>
        <dbReference type="ARBA" id="ARBA00004601"/>
    </source>
</evidence>
<proteinExistence type="predicted"/>
<evidence type="ECO:0000256" key="5">
    <source>
        <dbReference type="SAM" id="MobiDB-lite"/>
    </source>
</evidence>
<organism evidence="8 9">
    <name type="scientific">Stegastes partitus</name>
    <name type="common">bicolor damselfish</name>
    <dbReference type="NCBI Taxonomy" id="144197"/>
    <lineage>
        <taxon>Eukaryota</taxon>
        <taxon>Metazoa</taxon>
        <taxon>Chordata</taxon>
        <taxon>Craniata</taxon>
        <taxon>Vertebrata</taxon>
        <taxon>Euteleostomi</taxon>
        <taxon>Actinopterygii</taxon>
        <taxon>Neopterygii</taxon>
        <taxon>Teleostei</taxon>
        <taxon>Neoteleostei</taxon>
        <taxon>Acanthomorphata</taxon>
        <taxon>Ovalentaria</taxon>
        <taxon>Pomacentridae</taxon>
        <taxon>Stegastes</taxon>
    </lineage>
</organism>
<feature type="region of interest" description="Disordered" evidence="5">
    <location>
        <begin position="447"/>
        <end position="480"/>
    </location>
</feature>
<evidence type="ECO:0000259" key="6">
    <source>
        <dbReference type="Pfam" id="PF01417"/>
    </source>
</evidence>
<comment type="subcellular location">
    <subcellularLocation>
        <location evidence="1">Cytoplasmic vesicle</location>
    </subcellularLocation>
    <subcellularLocation>
        <location evidence="2">Golgi apparatus</location>
        <location evidence="2">trans-Golgi network</location>
    </subcellularLocation>
</comment>
<keyword evidence="4" id="KW-0968">Cytoplasmic vesicle</keyword>
<dbReference type="GO" id="GO:0032588">
    <property type="term" value="C:trans-Golgi network membrane"/>
    <property type="evidence" value="ECO:0007669"/>
    <property type="project" value="TreeGrafter"/>
</dbReference>
<dbReference type="PANTHER" id="PTHR21514:SF0">
    <property type="entry name" value="AP-4 COMPLEX ACCESSORY SUBUNIT TEPSIN"/>
    <property type="match status" value="1"/>
</dbReference>
<feature type="domain" description="ENTH" evidence="6">
    <location>
        <begin position="18"/>
        <end position="129"/>
    </location>
</feature>
<evidence type="ECO:0000256" key="3">
    <source>
        <dbReference type="ARBA" id="ARBA00023034"/>
    </source>
</evidence>
<sequence length="650" mass="70104">MATFMERLAFLQKVPTLMKATADDENPCPGYLFQEIGKISHESSGCGQCLLEYLLERLQVESCHVKLKVLKIFVHLCGHGSNYFLTELRRNSTFIQQASVYSGPPDPIHGTALYQKVRNTAQEVARLLFTDAVSTRSGISPFSLAPPTMGMGSASSHRSGMQGFGYSPGKQATGERCTLHRTHKSNRSVCKCLFLPYLCTCSLPVGSDSILDKIQKAAEVVASAVLPPTEHQGIRLHDNHYRAVVAPSAPIEVAVPACAYNLPACGPKAVTKRCPGQVGGGWEETDSGNSSSHNSSQDIAANSRASVGSKSAGTGSQSGASRESSGDLSERVEALQLGDCGQEMALINRLTEGSRVFLSREESQLFIKECFILNCEVVVELLSSKLQDPSYTIKMRALCAVACLMTSDLLSLEQMFGATQRRLRQLSEGPPGPVANKATKILRQFEALMGGPPPPTRQDAASSNHQATINHTSTYPDSLLPTHSAENLQLYRPDSSPADVTPTPNRPSSPSSVDPAQSSSTGELTDNEERELVENQVQPVRTAEVKVAAEDPLLIRDKSPPPAQSEPPHWGTLSLFSGMELVTKGRPLLERQTSQTESDKVDDILRENQTDCSVNSSTTCVEPTEDAPSNCNSVASNSSQTVSAFSFLNF</sequence>
<evidence type="ECO:0000259" key="7">
    <source>
        <dbReference type="Pfam" id="PF25827"/>
    </source>
</evidence>
<dbReference type="InterPro" id="IPR013809">
    <property type="entry name" value="ENTH"/>
</dbReference>
<keyword evidence="8" id="KW-1185">Reference proteome</keyword>
<gene>
    <name evidence="9" type="primary">tepsin</name>
</gene>
<name>A0A9Y4KMZ3_9TELE</name>
<accession>A0A9Y4KMZ3</accession>
<dbReference type="PANTHER" id="PTHR21514">
    <property type="entry name" value="AP-4 COMPLEX ACCESSORY SUBUNIT TEPSIN"/>
    <property type="match status" value="1"/>
</dbReference>
<protein>
    <submittedName>
        <fullName evidence="9">AP-4 complex accessory subunit tepsin isoform X1</fullName>
    </submittedName>
</protein>
<dbReference type="RefSeq" id="XP_008293131.1">
    <property type="nucleotide sequence ID" value="XM_008294909.1"/>
</dbReference>
<dbReference type="Pfam" id="PF01417">
    <property type="entry name" value="ENTH"/>
    <property type="match status" value="1"/>
</dbReference>
<feature type="compositionally biased region" description="Polar residues" evidence="5">
    <location>
        <begin position="297"/>
        <end position="323"/>
    </location>
</feature>
<dbReference type="Gene3D" id="1.25.40.90">
    <property type="match status" value="1"/>
</dbReference>
<keyword evidence="3" id="KW-0333">Golgi apparatus</keyword>
<dbReference type="CDD" id="cd03572">
    <property type="entry name" value="ENTH_like_Tepsin"/>
    <property type="match status" value="1"/>
</dbReference>
<dbReference type="InterPro" id="IPR035802">
    <property type="entry name" value="ENTH/VHS_tepsin"/>
</dbReference>
<dbReference type="AlphaFoldDB" id="A0A9Y4KMZ3"/>
<feature type="compositionally biased region" description="Polar residues" evidence="5">
    <location>
        <begin position="459"/>
        <end position="476"/>
    </location>
</feature>
<dbReference type="SUPFAM" id="SSF48464">
    <property type="entry name" value="ENTH/VHS domain"/>
    <property type="match status" value="1"/>
</dbReference>
<dbReference type="InterPro" id="IPR008942">
    <property type="entry name" value="ENTH_VHS"/>
</dbReference>
<feature type="compositionally biased region" description="Low complexity" evidence="5">
    <location>
        <begin position="501"/>
        <end position="520"/>
    </location>
</feature>
<dbReference type="InterPro" id="IPR058028">
    <property type="entry name" value="Tepsin_VHS/ENTH-like"/>
</dbReference>
<feature type="region of interest" description="Disordered" evidence="5">
    <location>
        <begin position="276"/>
        <end position="328"/>
    </location>
</feature>
<evidence type="ECO:0000256" key="4">
    <source>
        <dbReference type="ARBA" id="ARBA00023329"/>
    </source>
</evidence>
<dbReference type="InterPro" id="IPR039273">
    <property type="entry name" value="TEPSIN"/>
</dbReference>
<evidence type="ECO:0000313" key="8">
    <source>
        <dbReference type="Proteomes" id="UP000694891"/>
    </source>
</evidence>
<dbReference type="Proteomes" id="UP000694891">
    <property type="component" value="Unplaced"/>
</dbReference>
<evidence type="ECO:0000313" key="9">
    <source>
        <dbReference type="RefSeq" id="XP_008293131.1"/>
    </source>
</evidence>
<feature type="region of interest" description="Disordered" evidence="5">
    <location>
        <begin position="492"/>
        <end position="529"/>
    </location>
</feature>
<dbReference type="CTD" id="146705"/>
<dbReference type="Pfam" id="PF25827">
    <property type="entry name" value="TVHS-like"/>
    <property type="match status" value="1"/>
</dbReference>
<feature type="compositionally biased region" description="Low complexity" evidence="5">
    <location>
        <begin position="287"/>
        <end position="296"/>
    </location>
</feature>
<reference evidence="9" key="1">
    <citation type="submission" date="2025-08" db="UniProtKB">
        <authorList>
            <consortium name="RefSeq"/>
        </authorList>
    </citation>
    <scope>IDENTIFICATION</scope>
</reference>
<feature type="domain" description="AP-4 complex accessory subunit Tepsin VHS/ENTH-like" evidence="7">
    <location>
        <begin position="342"/>
        <end position="445"/>
    </location>
</feature>